<dbReference type="Gene3D" id="3.80.10.10">
    <property type="entry name" value="Ribonuclease Inhibitor"/>
    <property type="match status" value="1"/>
</dbReference>
<feature type="non-terminal residue" evidence="3">
    <location>
        <position position="487"/>
    </location>
</feature>
<evidence type="ECO:0000313" key="3">
    <source>
        <dbReference type="EMBL" id="KAG9686504.1"/>
    </source>
</evidence>
<name>A0A9P8ECI3_AURME</name>
<dbReference type="InterPro" id="IPR032675">
    <property type="entry name" value="LRR_dom_sf"/>
</dbReference>
<dbReference type="EMBL" id="JAHFXF010000508">
    <property type="protein sequence ID" value="KAG9686504.1"/>
    <property type="molecule type" value="Genomic_DNA"/>
</dbReference>
<feature type="compositionally biased region" description="Acidic residues" evidence="1">
    <location>
        <begin position="470"/>
        <end position="487"/>
    </location>
</feature>
<dbReference type="SUPFAM" id="SSF81383">
    <property type="entry name" value="F-box domain"/>
    <property type="match status" value="1"/>
</dbReference>
<dbReference type="InterPro" id="IPR001810">
    <property type="entry name" value="F-box_dom"/>
</dbReference>
<evidence type="ECO:0000259" key="2">
    <source>
        <dbReference type="Pfam" id="PF12937"/>
    </source>
</evidence>
<evidence type="ECO:0000313" key="4">
    <source>
        <dbReference type="Proteomes" id="UP000779574"/>
    </source>
</evidence>
<dbReference type="AlphaFoldDB" id="A0A9P8ECI3"/>
<comment type="caution">
    <text evidence="3">The sequence shown here is derived from an EMBL/GenBank/DDBJ whole genome shotgun (WGS) entry which is preliminary data.</text>
</comment>
<sequence length="487" mass="55407">MSLPNHANMDALPLELKQRICSFLSPKDLKSLRLTCKVSATAAERYFINRFVLFLHPESLATLRKISEHEIFSKYLTTIVYDTSGLCSGVWQTSPSSPLQNPRWVDYRPKTLTLNAHESYAALTTRAMRDAINNFEAAQAEVREQRTRLRELFYYQDSSKAYVTLRAEIQYALKRCLRLRNLVLSSRHPLTVQKAKARILKVAHWNPWWTANRCRPQYGFLDVPALNSLTLFEGRFPILYRINGAQAMAGLKHLRLILPYAASDFSHYDPYCVFENMRQLETLSLGVFNCDITETITALRSNCLRVCLMDFGYVQGDALVDFLLHHAHTLQRLALGLGATDIGWAPVLCSIAGRFPVLEHIQLQSLTSRGNRLHMSRDAGLQAERFVMSGGLMPLIQYTTLESRMGDYSIPGRGFSINRAPRGQLPSGLWPDYENLANVHWDGACLESVDDDKKGDKNVEVVEEHVQTVEETENEEDEEDEGDDEDD</sequence>
<reference evidence="3" key="1">
    <citation type="journal article" date="2021" name="J Fungi (Basel)">
        <title>Virulence traits and population genomics of the black yeast Aureobasidium melanogenum.</title>
        <authorList>
            <person name="Cernosa A."/>
            <person name="Sun X."/>
            <person name="Gostincar C."/>
            <person name="Fang C."/>
            <person name="Gunde-Cimerman N."/>
            <person name="Song Z."/>
        </authorList>
    </citation>
    <scope>NUCLEOTIDE SEQUENCE</scope>
    <source>
        <strain evidence="3">EXF-9911</strain>
    </source>
</reference>
<feature type="compositionally biased region" description="Basic and acidic residues" evidence="1">
    <location>
        <begin position="451"/>
        <end position="468"/>
    </location>
</feature>
<accession>A0A9P8ECI3</accession>
<gene>
    <name evidence="3" type="ORF">KCU76_g10976</name>
</gene>
<feature type="domain" description="F-box" evidence="2">
    <location>
        <begin position="10"/>
        <end position="38"/>
    </location>
</feature>
<dbReference type="InterPro" id="IPR036047">
    <property type="entry name" value="F-box-like_dom_sf"/>
</dbReference>
<feature type="region of interest" description="Disordered" evidence="1">
    <location>
        <begin position="449"/>
        <end position="487"/>
    </location>
</feature>
<dbReference type="CDD" id="cd09917">
    <property type="entry name" value="F-box_SF"/>
    <property type="match status" value="1"/>
</dbReference>
<organism evidence="3 4">
    <name type="scientific">Aureobasidium melanogenum</name>
    <name type="common">Aureobasidium pullulans var. melanogenum</name>
    <dbReference type="NCBI Taxonomy" id="46634"/>
    <lineage>
        <taxon>Eukaryota</taxon>
        <taxon>Fungi</taxon>
        <taxon>Dikarya</taxon>
        <taxon>Ascomycota</taxon>
        <taxon>Pezizomycotina</taxon>
        <taxon>Dothideomycetes</taxon>
        <taxon>Dothideomycetidae</taxon>
        <taxon>Dothideales</taxon>
        <taxon>Saccotheciaceae</taxon>
        <taxon>Aureobasidium</taxon>
    </lineage>
</organism>
<reference evidence="3" key="2">
    <citation type="submission" date="2021-08" db="EMBL/GenBank/DDBJ databases">
        <authorList>
            <person name="Gostincar C."/>
            <person name="Sun X."/>
            <person name="Song Z."/>
            <person name="Gunde-Cimerman N."/>
        </authorList>
    </citation>
    <scope>NUCLEOTIDE SEQUENCE</scope>
    <source>
        <strain evidence="3">EXF-9911</strain>
    </source>
</reference>
<dbReference type="OrthoDB" id="3892448at2759"/>
<evidence type="ECO:0000256" key="1">
    <source>
        <dbReference type="SAM" id="MobiDB-lite"/>
    </source>
</evidence>
<dbReference type="Proteomes" id="UP000779574">
    <property type="component" value="Unassembled WGS sequence"/>
</dbReference>
<dbReference type="Pfam" id="PF12937">
    <property type="entry name" value="F-box-like"/>
    <property type="match status" value="1"/>
</dbReference>
<proteinExistence type="predicted"/>
<protein>
    <recommendedName>
        <fullName evidence="2">F-box domain-containing protein</fullName>
    </recommendedName>
</protein>